<dbReference type="SUPFAM" id="SSF52091">
    <property type="entry name" value="SpoIIaa-like"/>
    <property type="match status" value="1"/>
</dbReference>
<dbReference type="InterPro" id="IPR003658">
    <property type="entry name" value="Anti-sigma_ant"/>
</dbReference>
<name>A0AAE3E9W4_9FIRM</name>
<sequence length="108" mass="12438">MEYELNGVNLIVHLPGELDHHSVRTLPQDIELLFGEYEIRRIIFDFSAVTFMDSSGIGAVLGRYKRMCERDGDITLYGMNRRTRKLLEMAGVGKLAAMYEKKEEALKR</sequence>
<comment type="similarity">
    <text evidence="1 2">Belongs to the anti-sigma-factor antagonist family.</text>
</comment>
<dbReference type="NCBIfam" id="TIGR00377">
    <property type="entry name" value="ant_ant_sig"/>
    <property type="match status" value="1"/>
</dbReference>
<dbReference type="GO" id="GO:0043856">
    <property type="term" value="F:anti-sigma factor antagonist activity"/>
    <property type="evidence" value="ECO:0007669"/>
    <property type="project" value="InterPro"/>
</dbReference>
<dbReference type="Gene3D" id="3.30.750.24">
    <property type="entry name" value="STAS domain"/>
    <property type="match status" value="1"/>
</dbReference>
<evidence type="ECO:0000256" key="2">
    <source>
        <dbReference type="RuleBase" id="RU003749"/>
    </source>
</evidence>
<dbReference type="CDD" id="cd07043">
    <property type="entry name" value="STAS_anti-anti-sigma_factors"/>
    <property type="match status" value="1"/>
</dbReference>
<dbReference type="RefSeq" id="WP_308453334.1">
    <property type="nucleotide sequence ID" value="NZ_JAJEQR010000015.1"/>
</dbReference>
<comment type="caution">
    <text evidence="4">The sequence shown here is derived from an EMBL/GenBank/DDBJ whole genome shotgun (WGS) entry which is preliminary data.</text>
</comment>
<keyword evidence="5" id="KW-1185">Reference proteome</keyword>
<dbReference type="AlphaFoldDB" id="A0AAE3E9W4"/>
<dbReference type="InterPro" id="IPR036513">
    <property type="entry name" value="STAS_dom_sf"/>
</dbReference>
<dbReference type="Proteomes" id="UP001198182">
    <property type="component" value="Unassembled WGS sequence"/>
</dbReference>
<feature type="domain" description="STAS" evidence="3">
    <location>
        <begin position="10"/>
        <end position="108"/>
    </location>
</feature>
<evidence type="ECO:0000313" key="4">
    <source>
        <dbReference type="EMBL" id="MCC2230697.1"/>
    </source>
</evidence>
<protein>
    <recommendedName>
        <fullName evidence="2">Anti-sigma factor antagonist</fullName>
    </recommendedName>
</protein>
<reference evidence="4" key="1">
    <citation type="submission" date="2021-10" db="EMBL/GenBank/DDBJ databases">
        <title>Anaerobic single-cell dispensing facilitates the cultivation of human gut bacteria.</title>
        <authorList>
            <person name="Afrizal A."/>
        </authorList>
    </citation>
    <scope>NUCLEOTIDE SEQUENCE</scope>
    <source>
        <strain evidence="4">CLA-AA-H215</strain>
    </source>
</reference>
<organism evidence="4 5">
    <name type="scientific">Hominifimenecus microfluidus</name>
    <dbReference type="NCBI Taxonomy" id="2885348"/>
    <lineage>
        <taxon>Bacteria</taxon>
        <taxon>Bacillati</taxon>
        <taxon>Bacillota</taxon>
        <taxon>Clostridia</taxon>
        <taxon>Lachnospirales</taxon>
        <taxon>Lachnospiraceae</taxon>
        <taxon>Hominifimenecus</taxon>
    </lineage>
</organism>
<dbReference type="PANTHER" id="PTHR33495">
    <property type="entry name" value="ANTI-SIGMA FACTOR ANTAGONIST TM_1081-RELATED-RELATED"/>
    <property type="match status" value="1"/>
</dbReference>
<evidence type="ECO:0000313" key="5">
    <source>
        <dbReference type="Proteomes" id="UP001198182"/>
    </source>
</evidence>
<dbReference type="InterPro" id="IPR002645">
    <property type="entry name" value="STAS_dom"/>
</dbReference>
<accession>A0AAE3E9W4</accession>
<gene>
    <name evidence="4" type="ORF">LKD81_06740</name>
</gene>
<evidence type="ECO:0000256" key="1">
    <source>
        <dbReference type="ARBA" id="ARBA00009013"/>
    </source>
</evidence>
<dbReference type="PANTHER" id="PTHR33495:SF2">
    <property type="entry name" value="ANTI-SIGMA FACTOR ANTAGONIST TM_1081-RELATED"/>
    <property type="match status" value="1"/>
</dbReference>
<evidence type="ECO:0000259" key="3">
    <source>
        <dbReference type="PROSITE" id="PS50801"/>
    </source>
</evidence>
<dbReference type="PROSITE" id="PS50801">
    <property type="entry name" value="STAS"/>
    <property type="match status" value="1"/>
</dbReference>
<dbReference type="Pfam" id="PF01740">
    <property type="entry name" value="STAS"/>
    <property type="match status" value="1"/>
</dbReference>
<dbReference type="EMBL" id="JAJEQR010000015">
    <property type="protein sequence ID" value="MCC2230697.1"/>
    <property type="molecule type" value="Genomic_DNA"/>
</dbReference>
<proteinExistence type="inferred from homology"/>